<feature type="transmembrane region" description="Helical" evidence="1">
    <location>
        <begin position="12"/>
        <end position="29"/>
    </location>
</feature>
<keyword evidence="1" id="KW-1133">Transmembrane helix</keyword>
<accession>A0A6J6I3Q3</accession>
<dbReference type="AlphaFoldDB" id="A0A6J6I3Q3"/>
<organism evidence="2">
    <name type="scientific">freshwater metagenome</name>
    <dbReference type="NCBI Taxonomy" id="449393"/>
    <lineage>
        <taxon>unclassified sequences</taxon>
        <taxon>metagenomes</taxon>
        <taxon>ecological metagenomes</taxon>
    </lineage>
</organism>
<keyword evidence="1" id="KW-0472">Membrane</keyword>
<protein>
    <submittedName>
        <fullName evidence="2">Unannotated protein</fullName>
    </submittedName>
</protein>
<evidence type="ECO:0000313" key="2">
    <source>
        <dbReference type="EMBL" id="CAB4619223.1"/>
    </source>
</evidence>
<dbReference type="EMBL" id="CAEZUZ010000119">
    <property type="protein sequence ID" value="CAB4619223.1"/>
    <property type="molecule type" value="Genomic_DNA"/>
</dbReference>
<reference evidence="2" key="1">
    <citation type="submission" date="2020-05" db="EMBL/GenBank/DDBJ databases">
        <authorList>
            <person name="Chiriac C."/>
            <person name="Salcher M."/>
            <person name="Ghai R."/>
            <person name="Kavagutti S V."/>
        </authorList>
    </citation>
    <scope>NUCLEOTIDE SEQUENCE</scope>
</reference>
<name>A0A6J6I3Q3_9ZZZZ</name>
<proteinExistence type="predicted"/>
<gene>
    <name evidence="2" type="ORF">UFOPK1889_00764</name>
</gene>
<sequence length="202" mass="20172">MSSRKPSLGRRIFPAIALSAVGVGMVNVLDRPNSIGALGGATTPTIDPAISTTVVAPGTNAPITAQTVSTVAPTTAAPSTGGTSAPAVTAPPTTAVPVTVAPATNDCGALTGTGASTTIAWRRDYGVLQVTAKFTSAGVICHASAQYQTYDSRSDRYESYAIPIMNKQAVSAGSANIQGVSGATGVSGAYKTSLQSAIDNKK</sequence>
<keyword evidence="1" id="KW-0812">Transmembrane</keyword>
<evidence type="ECO:0000256" key="1">
    <source>
        <dbReference type="SAM" id="Phobius"/>
    </source>
</evidence>